<evidence type="ECO:0000256" key="5">
    <source>
        <dbReference type="SAM" id="SignalP"/>
    </source>
</evidence>
<dbReference type="PANTHER" id="PTHR28668">
    <property type="entry name" value="TRANSMEMBRANE PROTEIN 234"/>
    <property type="match status" value="1"/>
</dbReference>
<dbReference type="InterPro" id="IPR018908">
    <property type="entry name" value="TMEM234"/>
</dbReference>
<evidence type="ECO:0008006" key="8">
    <source>
        <dbReference type="Google" id="ProtNLM"/>
    </source>
</evidence>
<comment type="subcellular location">
    <subcellularLocation>
        <location evidence="1">Membrane</location>
        <topology evidence="1">Multi-pass membrane protein</topology>
    </subcellularLocation>
</comment>
<dbReference type="AlphaFoldDB" id="A0A8J2LSY0"/>
<evidence type="ECO:0000256" key="2">
    <source>
        <dbReference type="ARBA" id="ARBA00022692"/>
    </source>
</evidence>
<evidence type="ECO:0000256" key="4">
    <source>
        <dbReference type="ARBA" id="ARBA00023136"/>
    </source>
</evidence>
<reference evidence="6" key="1">
    <citation type="submission" date="2021-06" db="EMBL/GenBank/DDBJ databases">
        <authorList>
            <person name="Hodson N. C."/>
            <person name="Mongue J. A."/>
            <person name="Jaron S. K."/>
        </authorList>
    </citation>
    <scope>NUCLEOTIDE SEQUENCE</scope>
</reference>
<keyword evidence="5" id="KW-0732">Signal</keyword>
<sequence length="134" mass="14665">MAVAVLLLVVVAIIWGITNPMMKKGSEGIENCTSSSAFRSFLMELKFLFLNWKYLMAYGLNQCGSLLYYYALGSCELMIAGPLTNTLTFVVTYLSGKLIFGEKDESSFTKKLGLACICGGVTICLYDKLIHSSG</sequence>
<dbReference type="GO" id="GO:0016020">
    <property type="term" value="C:membrane"/>
    <property type="evidence" value="ECO:0007669"/>
    <property type="project" value="UniProtKB-SubCell"/>
</dbReference>
<evidence type="ECO:0000256" key="3">
    <source>
        <dbReference type="ARBA" id="ARBA00022989"/>
    </source>
</evidence>
<keyword evidence="4" id="KW-0472">Membrane</keyword>
<proteinExistence type="predicted"/>
<feature type="signal peptide" evidence="5">
    <location>
        <begin position="1"/>
        <end position="16"/>
    </location>
</feature>
<evidence type="ECO:0000256" key="1">
    <source>
        <dbReference type="ARBA" id="ARBA00004141"/>
    </source>
</evidence>
<keyword evidence="2" id="KW-0812">Transmembrane</keyword>
<accession>A0A8J2LSY0</accession>
<organism evidence="6 7">
    <name type="scientific">Allacma fusca</name>
    <dbReference type="NCBI Taxonomy" id="39272"/>
    <lineage>
        <taxon>Eukaryota</taxon>
        <taxon>Metazoa</taxon>
        <taxon>Ecdysozoa</taxon>
        <taxon>Arthropoda</taxon>
        <taxon>Hexapoda</taxon>
        <taxon>Collembola</taxon>
        <taxon>Symphypleona</taxon>
        <taxon>Sminthuridae</taxon>
        <taxon>Allacma</taxon>
    </lineage>
</organism>
<dbReference type="PANTHER" id="PTHR28668:SF1">
    <property type="entry name" value="TRANSMEMBRANE PROTEIN 234"/>
    <property type="match status" value="1"/>
</dbReference>
<dbReference type="Proteomes" id="UP000708208">
    <property type="component" value="Unassembled WGS sequence"/>
</dbReference>
<gene>
    <name evidence="6" type="ORF">AFUS01_LOCUS47471</name>
</gene>
<dbReference type="EMBL" id="CAJVCH010571777">
    <property type="protein sequence ID" value="CAG7838504.1"/>
    <property type="molecule type" value="Genomic_DNA"/>
</dbReference>
<feature type="chain" id="PRO_5035291333" description="Transmembrane protein 234" evidence="5">
    <location>
        <begin position="17"/>
        <end position="134"/>
    </location>
</feature>
<keyword evidence="7" id="KW-1185">Reference proteome</keyword>
<dbReference type="OrthoDB" id="43458at2759"/>
<dbReference type="Pfam" id="PF10639">
    <property type="entry name" value="TMEM234"/>
    <property type="match status" value="1"/>
</dbReference>
<protein>
    <recommendedName>
        <fullName evidence="8">Transmembrane protein 234</fullName>
    </recommendedName>
</protein>
<evidence type="ECO:0000313" key="7">
    <source>
        <dbReference type="Proteomes" id="UP000708208"/>
    </source>
</evidence>
<name>A0A8J2LSY0_9HEXA</name>
<comment type="caution">
    <text evidence="6">The sequence shown here is derived from an EMBL/GenBank/DDBJ whole genome shotgun (WGS) entry which is preliminary data.</text>
</comment>
<keyword evidence="3" id="KW-1133">Transmembrane helix</keyword>
<evidence type="ECO:0000313" key="6">
    <source>
        <dbReference type="EMBL" id="CAG7838504.1"/>
    </source>
</evidence>